<dbReference type="HOGENOM" id="CLU_117006_2_0_1"/>
<proteinExistence type="inferred from homology"/>
<sequence length="146" mass="17375">LQGKMSHIMMWTLFLLLLLHLTNISQTYDFLKRHMDYPMTKVPGSANFYCNVMMQERELFKNGTCRLSNTFIHESIPYIQSLCYNPPGPCKIRHRQTCHESPDFLRVTDCFNIKDGQPPNCQYRTKFSYRKIRVICKNDRLFRLDA</sequence>
<feature type="domain" description="Ribonuclease A-domain" evidence="6">
    <location>
        <begin position="23"/>
        <end position="142"/>
    </location>
</feature>
<dbReference type="PANTHER" id="PTHR11437:SF10">
    <property type="entry name" value="ANGIOGENIN-RELATED"/>
    <property type="match status" value="1"/>
</dbReference>
<dbReference type="Proteomes" id="UP000007648">
    <property type="component" value="Unassembled WGS sequence"/>
</dbReference>
<dbReference type="GeneTree" id="ENSGT00940000157645"/>
<organism evidence="7 8">
    <name type="scientific">Sarcophilus harrisii</name>
    <name type="common">Tasmanian devil</name>
    <name type="synonym">Sarcophilus laniarius</name>
    <dbReference type="NCBI Taxonomy" id="9305"/>
    <lineage>
        <taxon>Eukaryota</taxon>
        <taxon>Metazoa</taxon>
        <taxon>Chordata</taxon>
        <taxon>Craniata</taxon>
        <taxon>Vertebrata</taxon>
        <taxon>Euteleostomi</taxon>
        <taxon>Mammalia</taxon>
        <taxon>Metatheria</taxon>
        <taxon>Dasyuromorphia</taxon>
        <taxon>Dasyuridae</taxon>
        <taxon>Sarcophilus</taxon>
    </lineage>
</organism>
<dbReference type="Pfam" id="PF00074">
    <property type="entry name" value="RnaseA"/>
    <property type="match status" value="1"/>
</dbReference>
<keyword evidence="3" id="KW-0964">Secreted</keyword>
<dbReference type="PANTHER" id="PTHR11437">
    <property type="entry name" value="RIBONUCLEASE"/>
    <property type="match status" value="1"/>
</dbReference>
<comment type="subcellular location">
    <subcellularLocation>
        <location evidence="1">Secreted</location>
    </subcellularLocation>
</comment>
<evidence type="ECO:0000256" key="2">
    <source>
        <dbReference type="ARBA" id="ARBA00005600"/>
    </source>
</evidence>
<evidence type="ECO:0000256" key="3">
    <source>
        <dbReference type="ARBA" id="ARBA00022525"/>
    </source>
</evidence>
<keyword evidence="5" id="KW-0732">Signal</keyword>
<evidence type="ECO:0000259" key="6">
    <source>
        <dbReference type="SMART" id="SM00092"/>
    </source>
</evidence>
<name>G3VPZ3_SARHA</name>
<dbReference type="GO" id="GO:0050830">
    <property type="term" value="P:defense response to Gram-positive bacterium"/>
    <property type="evidence" value="ECO:0007669"/>
    <property type="project" value="TreeGrafter"/>
</dbReference>
<dbReference type="PRINTS" id="PR00794">
    <property type="entry name" value="RIBONUCLEASE"/>
</dbReference>
<dbReference type="GO" id="GO:0003676">
    <property type="term" value="F:nucleic acid binding"/>
    <property type="evidence" value="ECO:0007669"/>
    <property type="project" value="InterPro"/>
</dbReference>
<keyword evidence="8" id="KW-1185">Reference proteome</keyword>
<dbReference type="Ensembl" id="ENSSHAT00000005300.2">
    <property type="protein sequence ID" value="ENSSHAP00000005248.2"/>
    <property type="gene ID" value="ENSSHAG00000004591.2"/>
</dbReference>
<evidence type="ECO:0000256" key="1">
    <source>
        <dbReference type="ARBA" id="ARBA00004613"/>
    </source>
</evidence>
<dbReference type="GO" id="GO:0005576">
    <property type="term" value="C:extracellular region"/>
    <property type="evidence" value="ECO:0007669"/>
    <property type="project" value="UniProtKB-SubCell"/>
</dbReference>
<keyword evidence="4" id="KW-1015">Disulfide bond</keyword>
<dbReference type="GO" id="GO:0004540">
    <property type="term" value="F:RNA nuclease activity"/>
    <property type="evidence" value="ECO:0007669"/>
    <property type="project" value="TreeGrafter"/>
</dbReference>
<reference evidence="7" key="2">
    <citation type="submission" date="2025-08" db="UniProtKB">
        <authorList>
            <consortium name="Ensembl"/>
        </authorList>
    </citation>
    <scope>IDENTIFICATION</scope>
</reference>
<feature type="chain" id="PRO_5029824885" description="Ribonuclease A-domain domain-containing protein" evidence="5">
    <location>
        <begin position="28"/>
        <end position="146"/>
    </location>
</feature>
<evidence type="ECO:0000256" key="4">
    <source>
        <dbReference type="ARBA" id="ARBA00023157"/>
    </source>
</evidence>
<dbReference type="InterPro" id="IPR036816">
    <property type="entry name" value="RNaseA-like_dom_sf"/>
</dbReference>
<reference evidence="7" key="3">
    <citation type="submission" date="2025-09" db="UniProtKB">
        <authorList>
            <consortium name="Ensembl"/>
        </authorList>
    </citation>
    <scope>IDENTIFICATION</scope>
</reference>
<dbReference type="Gene3D" id="3.10.130.10">
    <property type="entry name" value="Ribonuclease A-like domain"/>
    <property type="match status" value="1"/>
</dbReference>
<dbReference type="eggNOG" id="ENOG502T1FH">
    <property type="taxonomic scope" value="Eukaryota"/>
</dbReference>
<dbReference type="InterPro" id="IPR001427">
    <property type="entry name" value="RNaseA"/>
</dbReference>
<evidence type="ECO:0000256" key="5">
    <source>
        <dbReference type="SAM" id="SignalP"/>
    </source>
</evidence>
<dbReference type="InParanoid" id="G3VPZ3"/>
<dbReference type="CDD" id="cd06265">
    <property type="entry name" value="RNase_A_canonical"/>
    <property type="match status" value="1"/>
</dbReference>
<protein>
    <recommendedName>
        <fullName evidence="6">Ribonuclease A-domain domain-containing protein</fullName>
    </recommendedName>
</protein>
<feature type="signal peptide" evidence="5">
    <location>
        <begin position="1"/>
        <end position="27"/>
    </location>
</feature>
<dbReference type="SUPFAM" id="SSF54076">
    <property type="entry name" value="RNase A-like"/>
    <property type="match status" value="1"/>
</dbReference>
<dbReference type="InterPro" id="IPR023412">
    <property type="entry name" value="RNaseA_domain"/>
</dbReference>
<reference evidence="7 8" key="1">
    <citation type="journal article" date="2011" name="Proc. Natl. Acad. Sci. U.S.A.">
        <title>Genetic diversity and population structure of the endangered marsupial Sarcophilus harrisii (Tasmanian devil).</title>
        <authorList>
            <person name="Miller W."/>
            <person name="Hayes V.M."/>
            <person name="Ratan A."/>
            <person name="Petersen D.C."/>
            <person name="Wittekindt N.E."/>
            <person name="Miller J."/>
            <person name="Walenz B."/>
            <person name="Knight J."/>
            <person name="Qi J."/>
            <person name="Zhao F."/>
            <person name="Wang Q."/>
            <person name="Bedoya-Reina O.C."/>
            <person name="Katiyar N."/>
            <person name="Tomsho L.P."/>
            <person name="Kasson L.M."/>
            <person name="Hardie R.A."/>
            <person name="Woodbridge P."/>
            <person name="Tindall E.A."/>
            <person name="Bertelsen M.F."/>
            <person name="Dixon D."/>
            <person name="Pyecroft S."/>
            <person name="Helgen K.M."/>
            <person name="Lesk A.M."/>
            <person name="Pringle T.H."/>
            <person name="Patterson N."/>
            <person name="Zhang Y."/>
            <person name="Kreiss A."/>
            <person name="Woods G.M."/>
            <person name="Jones M.E."/>
            <person name="Schuster S.C."/>
        </authorList>
    </citation>
    <scope>NUCLEOTIDE SEQUENCE [LARGE SCALE GENOMIC DNA]</scope>
</reference>
<evidence type="ECO:0000313" key="7">
    <source>
        <dbReference type="Ensembl" id="ENSSHAP00000005248.2"/>
    </source>
</evidence>
<dbReference type="STRING" id="9305.ENSSHAP00000005248"/>
<comment type="similarity">
    <text evidence="2">Belongs to the pancreatic ribonuclease family.</text>
</comment>
<accession>G3VPZ3</accession>
<dbReference type="SMART" id="SM00092">
    <property type="entry name" value="RNAse_Pc"/>
    <property type="match status" value="1"/>
</dbReference>
<dbReference type="AlphaFoldDB" id="G3VPZ3"/>
<evidence type="ECO:0000313" key="8">
    <source>
        <dbReference type="Proteomes" id="UP000007648"/>
    </source>
</evidence>